<evidence type="ECO:0000313" key="2">
    <source>
        <dbReference type="EMBL" id="GAA2436828.1"/>
    </source>
</evidence>
<organism evidence="2 3">
    <name type="scientific">Actinomadura vinacea</name>
    <dbReference type="NCBI Taxonomy" id="115336"/>
    <lineage>
        <taxon>Bacteria</taxon>
        <taxon>Bacillati</taxon>
        <taxon>Actinomycetota</taxon>
        <taxon>Actinomycetes</taxon>
        <taxon>Streptosporangiales</taxon>
        <taxon>Thermomonosporaceae</taxon>
        <taxon>Actinomadura</taxon>
    </lineage>
</organism>
<dbReference type="EMBL" id="BAAARW010000021">
    <property type="protein sequence ID" value="GAA2436828.1"/>
    <property type="molecule type" value="Genomic_DNA"/>
</dbReference>
<keyword evidence="1" id="KW-0812">Transmembrane</keyword>
<dbReference type="PROSITE" id="PS51257">
    <property type="entry name" value="PROKAR_LIPOPROTEIN"/>
    <property type="match status" value="1"/>
</dbReference>
<keyword evidence="1" id="KW-1133">Transmembrane helix</keyword>
<sequence>MQRLESAVWPLAGGTACTFVLAVVLKEAGWQVAFAVVATSVAGRALLAPPIVGAALGAVAWTFVTSFDVNKSGDLTLTGAGDTARAATLITLGLIAASAGKWFTSRSIP</sequence>
<comment type="caution">
    <text evidence="2">The sequence shown here is derived from an EMBL/GenBank/DDBJ whole genome shotgun (WGS) entry which is preliminary data.</text>
</comment>
<proteinExistence type="predicted"/>
<reference evidence="2 3" key="1">
    <citation type="journal article" date="2019" name="Int. J. Syst. Evol. Microbiol.">
        <title>The Global Catalogue of Microorganisms (GCM) 10K type strain sequencing project: providing services to taxonomists for standard genome sequencing and annotation.</title>
        <authorList>
            <consortium name="The Broad Institute Genomics Platform"/>
            <consortium name="The Broad Institute Genome Sequencing Center for Infectious Disease"/>
            <person name="Wu L."/>
            <person name="Ma J."/>
        </authorList>
    </citation>
    <scope>NUCLEOTIDE SEQUENCE [LARGE SCALE GENOMIC DNA]</scope>
    <source>
        <strain evidence="2 3">JCM 3325</strain>
    </source>
</reference>
<feature type="transmembrane region" description="Helical" evidence="1">
    <location>
        <begin position="6"/>
        <end position="25"/>
    </location>
</feature>
<dbReference type="Proteomes" id="UP001501231">
    <property type="component" value="Unassembled WGS sequence"/>
</dbReference>
<keyword evidence="1" id="KW-0472">Membrane</keyword>
<keyword evidence="3" id="KW-1185">Reference proteome</keyword>
<feature type="transmembrane region" description="Helical" evidence="1">
    <location>
        <begin position="32"/>
        <end position="64"/>
    </location>
</feature>
<gene>
    <name evidence="2" type="ORF">GCM10010191_59580</name>
</gene>
<evidence type="ECO:0000256" key="1">
    <source>
        <dbReference type="SAM" id="Phobius"/>
    </source>
</evidence>
<name>A0ABN3JPQ7_9ACTN</name>
<protein>
    <submittedName>
        <fullName evidence="2">Uncharacterized protein</fullName>
    </submittedName>
</protein>
<evidence type="ECO:0000313" key="3">
    <source>
        <dbReference type="Proteomes" id="UP001501231"/>
    </source>
</evidence>
<accession>A0ABN3JPQ7</accession>